<dbReference type="SUPFAM" id="SSF48452">
    <property type="entry name" value="TPR-like"/>
    <property type="match status" value="1"/>
</dbReference>
<dbReference type="InterPro" id="IPR041662">
    <property type="entry name" value="SusD-like_2"/>
</dbReference>
<evidence type="ECO:0000313" key="2">
    <source>
        <dbReference type="Proteomes" id="UP000600214"/>
    </source>
</evidence>
<comment type="caution">
    <text evidence="1">The sequence shown here is derived from an EMBL/GenBank/DDBJ whole genome shotgun (WGS) entry which is preliminary data.</text>
</comment>
<dbReference type="EMBL" id="BMIA01000003">
    <property type="protein sequence ID" value="GGH43481.1"/>
    <property type="molecule type" value="Genomic_DNA"/>
</dbReference>
<sequence>MNKFLKLTYMAAMAAFISSCDNGFEEMNVNPNASRDVVPGFLFTRTQLTTVSNNFTGAAYLTIGGSMQHFATYKEVPAAGDKYFNFSYSQGSWALFGGDPASAGAVIDILQVIDAVKTSPEDINKLSVARIWKAYLFHRLTDLYGDIPYSEAGKALTEKNFTPKYDTQAFIYADLLKELDESIAAFDNSKATFANSDLIYGSQGTANQIANWKKFGYSLMLRLGMRLTEIDPAMAETWVKKAIAGGVITADADIAKIDYVDGSITASRNFISAGLMSTDYVSAGDDNVEGGKFAKTFIDHLKTTSDPRLNVISIVWTKASPTAAYVADTATALQSGMPNAAFNGKPANFDQYSEPNPATILKYNAPLLVLTPAEMHLLLAEANLRGWYSGATAEASYNAAVTSGLKQWSLFGTAGIISDAKIAAYLKANPFNAAGTTAQKMEQIGTQKWVTLFLEDEYEIFSNWRRTGYPKLTPTNYPGNLTGGQIPTRFVIPDSEELYNKVNFYEARTRQGGTNTLSSKVWWDK</sequence>
<dbReference type="Proteomes" id="UP000600214">
    <property type="component" value="Unassembled WGS sequence"/>
</dbReference>
<dbReference type="Pfam" id="PF12771">
    <property type="entry name" value="SusD-like_2"/>
    <property type="match status" value="1"/>
</dbReference>
<accession>A0ABQ1YYG6</accession>
<dbReference type="RefSeq" id="WP_188935564.1">
    <property type="nucleotide sequence ID" value="NZ_BMIA01000003.1"/>
</dbReference>
<gene>
    <name evidence="1" type="ORF">GCM10007423_40910</name>
</gene>
<dbReference type="InterPro" id="IPR011990">
    <property type="entry name" value="TPR-like_helical_dom_sf"/>
</dbReference>
<keyword evidence="2" id="KW-1185">Reference proteome</keyword>
<evidence type="ECO:0008006" key="3">
    <source>
        <dbReference type="Google" id="ProtNLM"/>
    </source>
</evidence>
<name>A0ABQ1YYG6_9BACT</name>
<proteinExistence type="predicted"/>
<dbReference type="PROSITE" id="PS51257">
    <property type="entry name" value="PROKAR_LIPOPROTEIN"/>
    <property type="match status" value="1"/>
</dbReference>
<reference evidence="2" key="1">
    <citation type="journal article" date="2019" name="Int. J. Syst. Evol. Microbiol.">
        <title>The Global Catalogue of Microorganisms (GCM) 10K type strain sequencing project: providing services to taxonomists for standard genome sequencing and annotation.</title>
        <authorList>
            <consortium name="The Broad Institute Genomics Platform"/>
            <consortium name="The Broad Institute Genome Sequencing Center for Infectious Disease"/>
            <person name="Wu L."/>
            <person name="Ma J."/>
        </authorList>
    </citation>
    <scope>NUCLEOTIDE SEQUENCE [LARGE SCALE GENOMIC DNA]</scope>
    <source>
        <strain evidence="2">CGMCC 1.15288</strain>
    </source>
</reference>
<organism evidence="1 2">
    <name type="scientific">Dyadobacter endophyticus</name>
    <dbReference type="NCBI Taxonomy" id="1749036"/>
    <lineage>
        <taxon>Bacteria</taxon>
        <taxon>Pseudomonadati</taxon>
        <taxon>Bacteroidota</taxon>
        <taxon>Cytophagia</taxon>
        <taxon>Cytophagales</taxon>
        <taxon>Spirosomataceae</taxon>
        <taxon>Dyadobacter</taxon>
    </lineage>
</organism>
<dbReference type="Gene3D" id="1.25.40.390">
    <property type="match status" value="1"/>
</dbReference>
<protein>
    <recommendedName>
        <fullName evidence="3">Starch-binding associating with outer membrane</fullName>
    </recommendedName>
</protein>
<evidence type="ECO:0000313" key="1">
    <source>
        <dbReference type="EMBL" id="GGH43481.1"/>
    </source>
</evidence>